<evidence type="ECO:0000256" key="1">
    <source>
        <dbReference type="SAM" id="MobiDB-lite"/>
    </source>
</evidence>
<dbReference type="STRING" id="1367422.A0A178ZAC7"/>
<evidence type="ECO:0000313" key="2">
    <source>
        <dbReference type="EMBL" id="OAP56727.1"/>
    </source>
</evidence>
<dbReference type="GeneID" id="30013007"/>
<protein>
    <submittedName>
        <fullName evidence="2">Uncharacterized protein</fullName>
    </submittedName>
</protein>
<dbReference type="InterPro" id="IPR038883">
    <property type="entry name" value="AN11006-like"/>
</dbReference>
<dbReference type="AlphaFoldDB" id="A0A178ZAC7"/>
<accession>A0A178ZAC7</accession>
<feature type="compositionally biased region" description="Polar residues" evidence="1">
    <location>
        <begin position="10"/>
        <end position="20"/>
    </location>
</feature>
<name>A0A178ZAC7_9EURO</name>
<comment type="caution">
    <text evidence="2">The sequence shown here is derived from an EMBL/GenBank/DDBJ whole genome shotgun (WGS) entry which is preliminary data.</text>
</comment>
<feature type="region of interest" description="Disordered" evidence="1">
    <location>
        <begin position="1"/>
        <end position="107"/>
    </location>
</feature>
<dbReference type="PANTHER" id="PTHR42085">
    <property type="entry name" value="F-BOX DOMAIN-CONTAINING PROTEIN"/>
    <property type="match status" value="1"/>
</dbReference>
<gene>
    <name evidence="2" type="ORF">AYL99_08839</name>
</gene>
<dbReference type="OrthoDB" id="2951834at2759"/>
<dbReference type="RefSeq" id="XP_018690094.1">
    <property type="nucleotide sequence ID" value="XM_018840347.1"/>
</dbReference>
<feature type="compositionally biased region" description="Basic and acidic residues" evidence="1">
    <location>
        <begin position="37"/>
        <end position="48"/>
    </location>
</feature>
<dbReference type="EMBL" id="LVYI01000008">
    <property type="protein sequence ID" value="OAP56727.1"/>
    <property type="molecule type" value="Genomic_DNA"/>
</dbReference>
<dbReference type="PANTHER" id="PTHR42085:SF2">
    <property type="entry name" value="F-BOX DOMAIN-CONTAINING PROTEIN"/>
    <property type="match status" value="1"/>
</dbReference>
<proteinExistence type="predicted"/>
<feature type="compositionally biased region" description="Basic and acidic residues" evidence="1">
    <location>
        <begin position="56"/>
        <end position="69"/>
    </location>
</feature>
<keyword evidence="3" id="KW-1185">Reference proteome</keyword>
<evidence type="ECO:0000313" key="3">
    <source>
        <dbReference type="Proteomes" id="UP000078343"/>
    </source>
</evidence>
<organism evidence="2 3">
    <name type="scientific">Fonsecaea erecta</name>
    <dbReference type="NCBI Taxonomy" id="1367422"/>
    <lineage>
        <taxon>Eukaryota</taxon>
        <taxon>Fungi</taxon>
        <taxon>Dikarya</taxon>
        <taxon>Ascomycota</taxon>
        <taxon>Pezizomycotina</taxon>
        <taxon>Eurotiomycetes</taxon>
        <taxon>Chaetothyriomycetidae</taxon>
        <taxon>Chaetothyriales</taxon>
        <taxon>Herpotrichiellaceae</taxon>
        <taxon>Fonsecaea</taxon>
    </lineage>
</organism>
<reference evidence="2 3" key="1">
    <citation type="submission" date="2016-04" db="EMBL/GenBank/DDBJ databases">
        <title>Draft genome of Fonsecaea erecta CBS 125763.</title>
        <authorList>
            <person name="Weiss V.A."/>
            <person name="Vicente V.A."/>
            <person name="Raittz R.T."/>
            <person name="Moreno L.F."/>
            <person name="De Souza E.M."/>
            <person name="Pedrosa F.O."/>
            <person name="Steffens M.B."/>
            <person name="Faoro H."/>
            <person name="Tadra-Sfeir M.Z."/>
            <person name="Najafzadeh M.J."/>
            <person name="Felipe M.S."/>
            <person name="Teixeira M."/>
            <person name="Sun J."/>
            <person name="Xi L."/>
            <person name="Gomes R."/>
            <person name="De Azevedo C.M."/>
            <person name="Salgado C.G."/>
            <person name="Da Silva M.B."/>
            <person name="Nascimento M.F."/>
            <person name="Queiroz-Telles F."/>
            <person name="Attili D.S."/>
            <person name="Gorbushina A."/>
        </authorList>
    </citation>
    <scope>NUCLEOTIDE SEQUENCE [LARGE SCALE GENOMIC DNA]</scope>
    <source>
        <strain evidence="2 3">CBS 125763</strain>
    </source>
</reference>
<sequence length="439" mass="49977">MPPTTRKKAQGSNNNLQPLNIVSAGADVTTTGVAGPKYKDDDPFERVFDPLIDVPSDDHDSDHSDYGSDKKKRKRKPDRDQKGKSKKRLTRRGVLPPPFVPDLSDDEYALNGNVTEEEEDGGLWSVEYRDGAKKSQAENNELSPVLTFEASCEGGAKAVVKLDLAALLKKLGAPPSILPATPGIGAAALTKDATMAVKKVGFIDLPFELRVKTYRLLFRDDRAIEFERRDFSHSAHFLRTCKTVHQEGREVLYGENSFHFTRDTSIRGRYYEHVWKEVGYKDIRRFLEAIGPDNMAQLKYISFVFTDGADNRTRHATQIPERKFVNDPHLHHIFRLIGENTTLRTLAVQFAGRAWVSNNDFHFLKAFTGMRCNNFVTIYRFRGLTNKCASDLKNKMKQVMRVKQEKGDRIDWSDIRNKVKMVYEGSSAYPAMQHYAHDW</sequence>
<dbReference type="Proteomes" id="UP000078343">
    <property type="component" value="Unassembled WGS sequence"/>
</dbReference>